<keyword evidence="6" id="KW-1185">Reference proteome</keyword>
<dbReference type="Proteomes" id="UP000070498">
    <property type="component" value="Unassembled WGS sequence"/>
</dbReference>
<evidence type="ECO:0000313" key="6">
    <source>
        <dbReference type="Proteomes" id="UP000070498"/>
    </source>
</evidence>
<dbReference type="SMART" id="SM00382">
    <property type="entry name" value="AAA"/>
    <property type="match status" value="1"/>
</dbReference>
<keyword evidence="2" id="KW-0547">Nucleotide-binding</keyword>
<dbReference type="Pfam" id="PF00005">
    <property type="entry name" value="ABC_tran"/>
    <property type="match status" value="1"/>
</dbReference>
<dbReference type="STRING" id="2052828.ATO67_04280"/>
<dbReference type="PANTHER" id="PTHR43869:SF1">
    <property type="entry name" value="GLYCINE BETAINE_PROLINE BETAINE TRANSPORT SYSTEM ATP-BINDING PROTEIN PROV"/>
    <property type="match status" value="1"/>
</dbReference>
<organism evidence="5 6">
    <name type="scientific">Agrobacterium bohemicum</name>
    <dbReference type="NCBI Taxonomy" id="2052828"/>
    <lineage>
        <taxon>Bacteria</taxon>
        <taxon>Pseudomonadati</taxon>
        <taxon>Pseudomonadota</taxon>
        <taxon>Alphaproteobacteria</taxon>
        <taxon>Hyphomicrobiales</taxon>
        <taxon>Rhizobiaceae</taxon>
        <taxon>Rhizobium/Agrobacterium group</taxon>
        <taxon>Agrobacterium</taxon>
    </lineage>
</organism>
<dbReference type="PROSITE" id="PS00211">
    <property type="entry name" value="ABC_TRANSPORTER_1"/>
    <property type="match status" value="1"/>
</dbReference>
<dbReference type="InterPro" id="IPR051921">
    <property type="entry name" value="ABC_osmolyte_uptake_ATP-bind"/>
</dbReference>
<evidence type="ECO:0000256" key="2">
    <source>
        <dbReference type="ARBA" id="ARBA00022741"/>
    </source>
</evidence>
<feature type="domain" description="ABC transporter" evidence="4">
    <location>
        <begin position="22"/>
        <end position="269"/>
    </location>
</feature>
<dbReference type="Gene3D" id="3.40.50.300">
    <property type="entry name" value="P-loop containing nucleotide triphosphate hydrolases"/>
    <property type="match status" value="1"/>
</dbReference>
<evidence type="ECO:0000313" key="5">
    <source>
        <dbReference type="EMBL" id="KXG85855.1"/>
    </source>
</evidence>
<reference evidence="5 6" key="1">
    <citation type="submission" date="2015-11" db="EMBL/GenBank/DDBJ databases">
        <title>Draft genome sequence of Agrobacterium sp. R89-1.</title>
        <authorList>
            <person name="Zahradnik J."/>
            <person name="Kyslikova E."/>
            <person name="Palyzova A."/>
            <person name="Kyslik P."/>
        </authorList>
    </citation>
    <scope>NUCLEOTIDE SEQUENCE [LARGE SCALE GENOMIC DNA]</scope>
    <source>
        <strain evidence="5 6">R89-1</strain>
    </source>
</reference>
<name>A0A135P350_9HYPH</name>
<dbReference type="GO" id="GO:0016887">
    <property type="term" value="F:ATP hydrolysis activity"/>
    <property type="evidence" value="ECO:0007669"/>
    <property type="project" value="InterPro"/>
</dbReference>
<dbReference type="PROSITE" id="PS50893">
    <property type="entry name" value="ABC_TRANSPORTER_2"/>
    <property type="match status" value="1"/>
</dbReference>
<dbReference type="GO" id="GO:0005524">
    <property type="term" value="F:ATP binding"/>
    <property type="evidence" value="ECO:0007669"/>
    <property type="project" value="UniProtKB-KW"/>
</dbReference>
<dbReference type="PANTHER" id="PTHR43869">
    <property type="entry name" value="GLYCINE BETAINE/PROLINE BETAINE TRANSPORT SYSTEM ATP-BINDING PROTEIN PROV"/>
    <property type="match status" value="1"/>
</dbReference>
<keyword evidence="3" id="KW-0067">ATP-binding</keyword>
<dbReference type="NCBIfam" id="TIGR03415">
    <property type="entry name" value="ABC_choXWV_ATP"/>
    <property type="match status" value="1"/>
</dbReference>
<dbReference type="EMBL" id="LNUW01000028">
    <property type="protein sequence ID" value="KXG85855.1"/>
    <property type="molecule type" value="Genomic_DNA"/>
</dbReference>
<comment type="similarity">
    <text evidence="1">Belongs to the ABC transporter superfamily.</text>
</comment>
<dbReference type="InterPro" id="IPR017871">
    <property type="entry name" value="ABC_transporter-like_CS"/>
</dbReference>
<evidence type="ECO:0000256" key="3">
    <source>
        <dbReference type="ARBA" id="ARBA00022840"/>
    </source>
</evidence>
<evidence type="ECO:0000256" key="1">
    <source>
        <dbReference type="ARBA" id="ARBA00005417"/>
    </source>
</evidence>
<protein>
    <submittedName>
        <fullName evidence="5">Hemolysin</fullName>
    </submittedName>
</protein>
<dbReference type="AlphaFoldDB" id="A0A135P350"/>
<proteinExistence type="inferred from homology"/>
<accession>A0A135P350</accession>
<dbReference type="InterPro" id="IPR003439">
    <property type="entry name" value="ABC_transporter-like_ATP-bd"/>
</dbReference>
<dbReference type="InterPro" id="IPR003593">
    <property type="entry name" value="AAA+_ATPase"/>
</dbReference>
<sequence length="348" mass="37422">MSDAIIFENVDIVFGSNPGPALPLIDAGRTRAEINTETGLVLGVANASLTVKEGEILVLMGLSGSGKSTLLRAVNRLAPVVRGNVSVKTPSGYIDPYKTSTKALRDLRMHTVSMVFQQFGLLPWRNVADNVGFGLELSGMPDAERKKRVAEQLELVNLSDWATRKVGELSGGMQQRVGLARAFATGAPILLMDEPFSALDPLIRSRLQDELLEFQSRLKKTILFVSHDLDEAFRIGNRIAMMDGGHIIQCGTPQDIVKNPSNQYVADFVQNMNPITMLTAADVMRPGVTAENAGLSVSGTARPNSPLVDILDALVKQPGAIGIVDNGSVVGTVSADDVVRGLTLHRRK</sequence>
<dbReference type="InterPro" id="IPR022473">
    <property type="entry name" value="ABC_trnsptr_Choline_ATP-bd"/>
</dbReference>
<dbReference type="GO" id="GO:0015220">
    <property type="term" value="F:choline transmembrane transporter activity"/>
    <property type="evidence" value="ECO:0007669"/>
    <property type="project" value="InterPro"/>
</dbReference>
<dbReference type="RefSeq" id="WP_067644853.1">
    <property type="nucleotide sequence ID" value="NZ_KQ961024.1"/>
</dbReference>
<dbReference type="InterPro" id="IPR027417">
    <property type="entry name" value="P-loop_NTPase"/>
</dbReference>
<evidence type="ECO:0000259" key="4">
    <source>
        <dbReference type="PROSITE" id="PS50893"/>
    </source>
</evidence>
<dbReference type="GO" id="GO:0055052">
    <property type="term" value="C:ATP-binding cassette (ABC) transporter complex, substrate-binding subunit-containing"/>
    <property type="evidence" value="ECO:0007669"/>
    <property type="project" value="InterPro"/>
</dbReference>
<gene>
    <name evidence="5" type="ORF">ATO67_04280</name>
</gene>
<dbReference type="SUPFAM" id="SSF52540">
    <property type="entry name" value="P-loop containing nucleoside triphosphate hydrolases"/>
    <property type="match status" value="1"/>
</dbReference>
<comment type="caution">
    <text evidence="5">The sequence shown here is derived from an EMBL/GenBank/DDBJ whole genome shotgun (WGS) entry which is preliminary data.</text>
</comment>